<comment type="function">
    <text evidence="8">Component of the sequence-specific heterotrimeric transcription factor (NF-Y) which specifically recognizes a 5'-CCAAT-3' box motif found in the promoters of its target genes.</text>
</comment>
<evidence type="ECO:0000256" key="5">
    <source>
        <dbReference type="ARBA" id="ARBA00023163"/>
    </source>
</evidence>
<comment type="subunit">
    <text evidence="7">Heterotrimeric transcription factor composed of three components, NF-YA, NF-YB and NF-YC. NF-YB and NF-YC must interact and dimerize for NF-YA association and DNA binding.</text>
</comment>
<dbReference type="Gramene" id="KVH90555">
    <property type="protein sequence ID" value="KVH90555"/>
    <property type="gene ID" value="Ccrd_007411"/>
</dbReference>
<dbReference type="OMA" id="ASVPWWT"/>
<feature type="compositionally biased region" description="Basic and acidic residues" evidence="9">
    <location>
        <begin position="228"/>
        <end position="246"/>
    </location>
</feature>
<evidence type="ECO:0000313" key="10">
    <source>
        <dbReference type="EMBL" id="KVH90555.1"/>
    </source>
</evidence>
<dbReference type="GO" id="GO:0003677">
    <property type="term" value="F:DNA binding"/>
    <property type="evidence" value="ECO:0007669"/>
    <property type="project" value="UniProtKB-KW"/>
</dbReference>
<dbReference type="GO" id="GO:0003700">
    <property type="term" value="F:DNA-binding transcription factor activity"/>
    <property type="evidence" value="ECO:0007669"/>
    <property type="project" value="UniProtKB-UniRule"/>
</dbReference>
<evidence type="ECO:0000256" key="9">
    <source>
        <dbReference type="SAM" id="MobiDB-lite"/>
    </source>
</evidence>
<evidence type="ECO:0000256" key="1">
    <source>
        <dbReference type="ARBA" id="ARBA00004123"/>
    </source>
</evidence>
<keyword evidence="6 8" id="KW-0539">Nucleus</keyword>
<keyword evidence="5 8" id="KW-0804">Transcription</keyword>
<gene>
    <name evidence="10" type="ORF">Ccrd_007411</name>
</gene>
<dbReference type="SMART" id="SM00521">
    <property type="entry name" value="CBF"/>
    <property type="match status" value="1"/>
</dbReference>
<organism evidence="10 11">
    <name type="scientific">Cynara cardunculus var. scolymus</name>
    <name type="common">Globe artichoke</name>
    <name type="synonym">Cynara scolymus</name>
    <dbReference type="NCBI Taxonomy" id="59895"/>
    <lineage>
        <taxon>Eukaryota</taxon>
        <taxon>Viridiplantae</taxon>
        <taxon>Streptophyta</taxon>
        <taxon>Embryophyta</taxon>
        <taxon>Tracheophyta</taxon>
        <taxon>Spermatophyta</taxon>
        <taxon>Magnoliopsida</taxon>
        <taxon>eudicotyledons</taxon>
        <taxon>Gunneridae</taxon>
        <taxon>Pentapetalae</taxon>
        <taxon>asterids</taxon>
        <taxon>campanulids</taxon>
        <taxon>Asterales</taxon>
        <taxon>Asteraceae</taxon>
        <taxon>Carduoideae</taxon>
        <taxon>Cardueae</taxon>
        <taxon>Carduinae</taxon>
        <taxon>Cynara</taxon>
    </lineage>
</organism>
<keyword evidence="4" id="KW-0010">Activator</keyword>
<evidence type="ECO:0000256" key="4">
    <source>
        <dbReference type="ARBA" id="ARBA00023159"/>
    </source>
</evidence>
<dbReference type="EMBL" id="LEKV01005099">
    <property type="protein sequence ID" value="KVH90555.1"/>
    <property type="molecule type" value="Genomic_DNA"/>
</dbReference>
<dbReference type="Pfam" id="PF02045">
    <property type="entry name" value="CBFB_NFYA"/>
    <property type="match status" value="1"/>
</dbReference>
<dbReference type="PANTHER" id="PTHR12632">
    <property type="entry name" value="TRANSCRIPTION FACTOR NF-Y ALPHA-RELATED"/>
    <property type="match status" value="1"/>
</dbReference>
<dbReference type="AlphaFoldDB" id="A0A103XGX9"/>
<evidence type="ECO:0000313" key="11">
    <source>
        <dbReference type="Proteomes" id="UP000243975"/>
    </source>
</evidence>
<evidence type="ECO:0000256" key="7">
    <source>
        <dbReference type="ARBA" id="ARBA00025911"/>
    </source>
</evidence>
<sequence>MNSVYYKEHYDGIASNPVGSLSSGSGPWWSGLVTRPTYEESMVRMKPSSMEDIGEQLMPIISPKPMAKGNMTHFNIFSGECKSSSNGQKPVQIQAAFSMQYAPQEYGGHLELGFGPPPVICGKNPYGGQYYGVLSGFGPQSTGRVMLPLNLSSDDGPIYVNAKQYHGIIRRRRSRAKAEMAKKVSKSRKVLKGIWSLFLGRYTQPFLHLSRHLHAKRRPRGCGGRFLNTKEMDKGKSGNPDSKTEHPTGSQRSEVLQCDLGNSTSPHETNAGRSHISGSEVTSMFSMGDLNHFPIGNLSVVSLSDMMMSGNGIHAFGMHNKWAAATTGGGNCCNLAV</sequence>
<reference evidence="10 11" key="1">
    <citation type="journal article" date="2016" name="Sci. Rep.">
        <title>The genome sequence of the outbreeding globe artichoke constructed de novo incorporating a phase-aware low-pass sequencing strategy of F1 progeny.</title>
        <authorList>
            <person name="Scaglione D."/>
            <person name="Reyes-Chin-Wo S."/>
            <person name="Acquadro A."/>
            <person name="Froenicke L."/>
            <person name="Portis E."/>
            <person name="Beitel C."/>
            <person name="Tirone M."/>
            <person name="Mauro R."/>
            <person name="Lo Monaco A."/>
            <person name="Mauromicale G."/>
            <person name="Faccioli P."/>
            <person name="Cattivelli L."/>
            <person name="Rieseberg L."/>
            <person name="Michelmore R."/>
            <person name="Lanteri S."/>
        </authorList>
    </citation>
    <scope>NUCLEOTIDE SEQUENCE [LARGE SCALE GENOMIC DNA]</scope>
    <source>
        <strain evidence="10">2C</strain>
    </source>
</reference>
<comment type="similarity">
    <text evidence="8">Belongs to the NFYA/HAP2 subunit family.</text>
</comment>
<evidence type="ECO:0000256" key="8">
    <source>
        <dbReference type="RuleBase" id="RU367155"/>
    </source>
</evidence>
<evidence type="ECO:0000256" key="2">
    <source>
        <dbReference type="ARBA" id="ARBA00023015"/>
    </source>
</evidence>
<evidence type="ECO:0000256" key="6">
    <source>
        <dbReference type="ARBA" id="ARBA00023242"/>
    </source>
</evidence>
<dbReference type="PROSITE" id="PS51152">
    <property type="entry name" value="NFYA_HAP2_2"/>
    <property type="match status" value="1"/>
</dbReference>
<feature type="region of interest" description="Disordered" evidence="9">
    <location>
        <begin position="218"/>
        <end position="253"/>
    </location>
</feature>
<keyword evidence="2 8" id="KW-0805">Transcription regulation</keyword>
<name>A0A103XGX9_CYNCS</name>
<evidence type="ECO:0000256" key="3">
    <source>
        <dbReference type="ARBA" id="ARBA00023125"/>
    </source>
</evidence>
<dbReference type="PROSITE" id="PS00686">
    <property type="entry name" value="NFYA_HAP2_1"/>
    <property type="match status" value="1"/>
</dbReference>
<dbReference type="Gene3D" id="6.10.250.2430">
    <property type="match status" value="1"/>
</dbReference>
<keyword evidence="3 8" id="KW-0238">DNA-binding</keyword>
<proteinExistence type="inferred from homology"/>
<dbReference type="GO" id="GO:0016602">
    <property type="term" value="C:CCAAT-binding factor complex"/>
    <property type="evidence" value="ECO:0007669"/>
    <property type="project" value="InterPro"/>
</dbReference>
<dbReference type="InterPro" id="IPR018362">
    <property type="entry name" value="CCAAT-binding_factor_CS"/>
</dbReference>
<keyword evidence="11" id="KW-1185">Reference proteome</keyword>
<comment type="subcellular location">
    <subcellularLocation>
        <location evidence="1 8">Nucleus</location>
    </subcellularLocation>
</comment>
<dbReference type="InterPro" id="IPR001289">
    <property type="entry name" value="NFYA"/>
</dbReference>
<comment type="caution">
    <text evidence="10">The sequence shown here is derived from an EMBL/GenBank/DDBJ whole genome shotgun (WGS) entry which is preliminary data.</text>
</comment>
<dbReference type="Proteomes" id="UP000243975">
    <property type="component" value="Unassembled WGS sequence"/>
</dbReference>
<accession>A0A103XGX9</accession>
<dbReference type="STRING" id="59895.A0A103XGX9"/>
<protein>
    <recommendedName>
        <fullName evidence="8">Nuclear transcription factor Y subunit</fullName>
    </recommendedName>
</protein>